<dbReference type="RefSeq" id="WP_061136011.1">
    <property type="nucleotide sequence ID" value="NZ_FCNX02000009.1"/>
</dbReference>
<gene>
    <name evidence="2" type="ORF">AWB77_03863</name>
</gene>
<accession>A0A158CBJ3</accession>
<organism evidence="2 3">
    <name type="scientific">Caballeronia fortuita</name>
    <dbReference type="NCBI Taxonomy" id="1777138"/>
    <lineage>
        <taxon>Bacteria</taxon>
        <taxon>Pseudomonadati</taxon>
        <taxon>Pseudomonadota</taxon>
        <taxon>Betaproteobacteria</taxon>
        <taxon>Burkholderiales</taxon>
        <taxon>Burkholderiaceae</taxon>
        <taxon>Caballeronia</taxon>
    </lineage>
</organism>
<dbReference type="AlphaFoldDB" id="A0A158CBJ3"/>
<dbReference type="EMBL" id="FCNX02000009">
    <property type="protein sequence ID" value="SAK79286.1"/>
    <property type="molecule type" value="Genomic_DNA"/>
</dbReference>
<dbReference type="Proteomes" id="UP000054903">
    <property type="component" value="Unassembled WGS sequence"/>
</dbReference>
<protein>
    <submittedName>
        <fullName evidence="2">Uncharacterized protein</fullName>
    </submittedName>
</protein>
<dbReference type="OrthoDB" id="1078940at2"/>
<evidence type="ECO:0000313" key="2">
    <source>
        <dbReference type="EMBL" id="SAK79286.1"/>
    </source>
</evidence>
<comment type="caution">
    <text evidence="2">The sequence shown here is derived from an EMBL/GenBank/DDBJ whole genome shotgun (WGS) entry which is preliminary data.</text>
</comment>
<keyword evidence="3" id="KW-1185">Reference proteome</keyword>
<name>A0A158CBJ3_9BURK</name>
<proteinExistence type="predicted"/>
<feature type="region of interest" description="Disordered" evidence="1">
    <location>
        <begin position="1"/>
        <end position="25"/>
    </location>
</feature>
<evidence type="ECO:0000313" key="3">
    <source>
        <dbReference type="Proteomes" id="UP000054903"/>
    </source>
</evidence>
<evidence type="ECO:0000256" key="1">
    <source>
        <dbReference type="SAM" id="MobiDB-lite"/>
    </source>
</evidence>
<sequence>MADNETTGTGRPGWTARDDKSGLDPLGMQTTSVALYQRLLPGISNVTLRVRYYGFYVWLARHYSKVVRDTSVDEWCRFVRRAEALYALVAQDCDDARGVAGSRWAKRTLAAESRSGIRFSRYTDRQSGQSQYLKQKFGAFGAAYGSQLEEIGLLTYLDKHEIPVPTSYTGERLAKAFGTAVGRAGTLFLETVKSGAVQKSELKRMAHMLPSAIEEDSVERQLYEDILFGRMNAPDNGATPRSQTLRLVLRTAQYLGCWPDRWEVRWALYSAHGYSGEPLPAVPDAEEAQAFAWKVYHANDMLQVCYGALLKYLLDILGGSPSGMSMGRLLSAVVPRITAEVGEDVLTWQDLVDSIGMVENAWSDEPAAEWMLQDAITARASDVAVSTSEYAANALRLLAVLYARFIDQLERVQSELPVLSRSIYLPSIVSELNFFKARAGESIGDIVSRLLRERIIERHLWVAIQKLRSQGDYTFLLETDDGKVRVRQKDSPSFTNPRLAPAISFLGDLYLVDDSGLTAAGKRIMEAA</sequence>
<dbReference type="STRING" id="1777138.AWB77_03863"/>
<reference evidence="2" key="1">
    <citation type="submission" date="2016-01" db="EMBL/GenBank/DDBJ databases">
        <authorList>
            <person name="Peeters C."/>
        </authorList>
    </citation>
    <scope>NUCLEOTIDE SEQUENCE</scope>
    <source>
        <strain evidence="2">LMG 29320</strain>
    </source>
</reference>